<dbReference type="PROSITE" id="PS50802">
    <property type="entry name" value="OTU"/>
    <property type="match status" value="1"/>
</dbReference>
<dbReference type="PANTHER" id="PTHR34863:SF1">
    <property type="entry name" value="OTU DOMAIN-CONTAINING PROTEIN"/>
    <property type="match status" value="1"/>
</dbReference>
<evidence type="ECO:0000256" key="1">
    <source>
        <dbReference type="SAM" id="Coils"/>
    </source>
</evidence>
<feature type="compositionally biased region" description="Low complexity" evidence="2">
    <location>
        <begin position="732"/>
        <end position="744"/>
    </location>
</feature>
<feature type="compositionally biased region" description="Acidic residues" evidence="2">
    <location>
        <begin position="72"/>
        <end position="84"/>
    </location>
</feature>
<protein>
    <recommendedName>
        <fullName evidence="3">OTU domain-containing protein</fullName>
    </recommendedName>
</protein>
<evidence type="ECO:0000313" key="5">
    <source>
        <dbReference type="Proteomes" id="UP000054845"/>
    </source>
</evidence>
<proteinExistence type="predicted"/>
<feature type="coiled-coil region" evidence="1">
    <location>
        <begin position="153"/>
        <end position="180"/>
    </location>
</feature>
<dbReference type="Gene3D" id="3.90.70.80">
    <property type="match status" value="1"/>
</dbReference>
<dbReference type="STRING" id="401625.A0A0P1BE21"/>
<accession>A0A0P1BE21</accession>
<keyword evidence="5" id="KW-1185">Reference proteome</keyword>
<feature type="domain" description="OTU" evidence="3">
    <location>
        <begin position="752"/>
        <end position="898"/>
    </location>
</feature>
<feature type="compositionally biased region" description="Basic residues" evidence="2">
    <location>
        <begin position="714"/>
        <end position="731"/>
    </location>
</feature>
<dbReference type="CDD" id="cd22744">
    <property type="entry name" value="OTU"/>
    <property type="match status" value="1"/>
</dbReference>
<reference evidence="4 5" key="1">
    <citation type="submission" date="2014-09" db="EMBL/GenBank/DDBJ databases">
        <authorList>
            <person name="Magalhaes I.L.F."/>
            <person name="Oliveira U."/>
            <person name="Santos F.R."/>
            <person name="Vidigal T.H.D.A."/>
            <person name="Brescovit A.D."/>
            <person name="Santos A.J."/>
        </authorList>
    </citation>
    <scope>NUCLEOTIDE SEQUENCE [LARGE SCALE GENOMIC DNA]</scope>
</reference>
<feature type="compositionally biased region" description="Polar residues" evidence="2">
    <location>
        <begin position="702"/>
        <end position="712"/>
    </location>
</feature>
<name>A0A0P1BE21_9BASI</name>
<dbReference type="InterPro" id="IPR003323">
    <property type="entry name" value="OTU_dom"/>
</dbReference>
<dbReference type="InterPro" id="IPR038765">
    <property type="entry name" value="Papain-like_cys_pep_sf"/>
</dbReference>
<feature type="region of interest" description="Disordered" evidence="2">
    <location>
        <begin position="1"/>
        <end position="100"/>
    </location>
</feature>
<dbReference type="AlphaFoldDB" id="A0A0P1BE21"/>
<dbReference type="OrthoDB" id="3365410at2759"/>
<dbReference type="SUPFAM" id="SSF54001">
    <property type="entry name" value="Cysteine proteinases"/>
    <property type="match status" value="1"/>
</dbReference>
<dbReference type="EMBL" id="CCYA01000240">
    <property type="protein sequence ID" value="CEH14367.1"/>
    <property type="molecule type" value="Genomic_DNA"/>
</dbReference>
<sequence length="898" mass="101485">MLSPEPPAFINQHALHAQQPEQPTLFITQHEHHVQPPGPQFMASPSLDSEDDHSASDYNPEPNSPASIACTDDMEVDEEQAEEAVSDKGKGRDPLRHKKYNEKLAKKPAEEWMEMTGAKQGGMDLWVEVPSMEEVRQARKQQEQVESLVGEVKAGVSKEVDEVRGQMKKLSEKVQEIENNQVKILKGQEEIMEMLKKARLLVRFYWTPGSADILLKIVTTQARVLVEVQRGYYPFFVSGLAPINSRWTLPRDLDGYNMTLFPEDLLEPFGPEALVQLCSFKPTIWDLKEFQDWVYVGSAVQYFKIEPFFKLPLLHYLATHVTVEEGHHPQTLIAGKQSVHLSRLVLGLESIGCNARSTGSSIPLFRPMGRNTPGTRLFPMLGEVGRGFGSVEIKLAYEEQAHRVKIYPTLVHRLKAQAGKHYRFGPKSNFTAKGTLTSLVNRHTKLFKALQQDRSCFGGYRIEVTVQNPTLPAAISLISKTPLLNLAEWQKPLSEELEGFVIQEHLVSSQVYLQQFKRLLHKAQGLKLFSHKNTEPPSRLGKQVLVDLANALGWNPGLRKPTEPWDTSAWWIVPAVLPTSPSPSVASPEAPWQEVNLANLTDVPLLRELFDLLKPHMICRWCQDPQSRYTRSWDRDITKQQRFRCSRKANGACPGPQLYLQREIPLFTWWVNHLRLELHPKFAAAAQRATEQLQALRLDLQEPQQAPVQAPSQRGRRGTAGRGRGSKRGPARGRAAPASDAPPSQVLGNGMVASAFIKGNGNCQFRAWAHLQYGDQAKHWVARRGSVHWLKNHRAHMEEMYAPDEATHLDGCPVLEQSNRKAYDSYLKDMGVSGNWGDEYSLIGLVNHFNQPARLISFSEQLGAWTEYTIEPYVLPQPAPAPFTFFFANKHYEVMLAE</sequence>
<dbReference type="Proteomes" id="UP000054845">
    <property type="component" value="Unassembled WGS sequence"/>
</dbReference>
<dbReference type="PANTHER" id="PTHR34863">
    <property type="entry name" value="EXPRESSED PROTEIN"/>
    <property type="match status" value="1"/>
</dbReference>
<feature type="compositionally biased region" description="Basic and acidic residues" evidence="2">
    <location>
        <begin position="85"/>
        <end position="94"/>
    </location>
</feature>
<feature type="region of interest" description="Disordered" evidence="2">
    <location>
        <begin position="701"/>
        <end position="746"/>
    </location>
</feature>
<evidence type="ECO:0000313" key="4">
    <source>
        <dbReference type="EMBL" id="CEH14367.1"/>
    </source>
</evidence>
<keyword evidence="1" id="KW-0175">Coiled coil</keyword>
<evidence type="ECO:0000259" key="3">
    <source>
        <dbReference type="PROSITE" id="PS50802"/>
    </source>
</evidence>
<organism evidence="4 5">
    <name type="scientific">Ceraceosorus bombacis</name>
    <dbReference type="NCBI Taxonomy" id="401625"/>
    <lineage>
        <taxon>Eukaryota</taxon>
        <taxon>Fungi</taxon>
        <taxon>Dikarya</taxon>
        <taxon>Basidiomycota</taxon>
        <taxon>Ustilaginomycotina</taxon>
        <taxon>Exobasidiomycetes</taxon>
        <taxon>Ceraceosorales</taxon>
        <taxon>Ceraceosoraceae</taxon>
        <taxon>Ceraceosorus</taxon>
    </lineage>
</organism>
<evidence type="ECO:0000256" key="2">
    <source>
        <dbReference type="SAM" id="MobiDB-lite"/>
    </source>
</evidence>